<feature type="transmembrane region" description="Helical" evidence="1">
    <location>
        <begin position="67"/>
        <end position="86"/>
    </location>
</feature>
<sequence>MTSVSNFIDNFHFLRPFWLLLLPSVIWLYFTLRGFTSSQWRWQRIIDPALLEHLIISARSNKRIRPFHLFTAAFCLLILSAAGPAWERIQTPFVQNNAPLIIALELTPSMLAEDVKPSRLQRAKQKISDLVATNVSSQIGVVVYSGTSHMVVPPTNDPALVNLYLENLTPDIMPVEGDRPEKALLLANKLLASIPIPGTILYATDGIDASLAIEFAKPADVTPPQYLFWRFGTETGETAEAGNTAIVGANIRGLDEIASATGGTVVAESLDGSDIGRIQRLIATHLENVLLPGQDEQWIDAGYYLLWPLVLLLIPWARRGWTLRWS</sequence>
<evidence type="ECO:0000256" key="1">
    <source>
        <dbReference type="SAM" id="Phobius"/>
    </source>
</evidence>
<protein>
    <submittedName>
        <fullName evidence="3">VWA domain-containing protein</fullName>
    </submittedName>
</protein>
<evidence type="ECO:0000259" key="2">
    <source>
        <dbReference type="Pfam" id="PF13519"/>
    </source>
</evidence>
<dbReference type="InterPro" id="IPR036465">
    <property type="entry name" value="vWFA_dom_sf"/>
</dbReference>
<reference evidence="3" key="1">
    <citation type="submission" date="2022-06" db="EMBL/GenBank/DDBJ databases">
        <title>Sneathiella actinostolidae sp. nov., isolated from a sea anemonein the Western Pacific Ocean.</title>
        <authorList>
            <person name="Wei M.J."/>
        </authorList>
    </citation>
    <scope>NUCLEOTIDE SEQUENCE</scope>
    <source>
        <strain evidence="3">PHK-P5</strain>
    </source>
</reference>
<keyword evidence="1" id="KW-0812">Transmembrane</keyword>
<dbReference type="Gene3D" id="3.40.50.410">
    <property type="entry name" value="von Willebrand factor, type A domain"/>
    <property type="match status" value="1"/>
</dbReference>
<keyword evidence="1" id="KW-1133">Transmembrane helix</keyword>
<feature type="domain" description="VWFA" evidence="2">
    <location>
        <begin position="101"/>
        <end position="206"/>
    </location>
</feature>
<dbReference type="SUPFAM" id="SSF53300">
    <property type="entry name" value="vWA-like"/>
    <property type="match status" value="1"/>
</dbReference>
<dbReference type="InterPro" id="IPR002035">
    <property type="entry name" value="VWF_A"/>
</dbReference>
<dbReference type="RefSeq" id="WP_251932574.1">
    <property type="nucleotide sequence ID" value="NZ_CP098747.1"/>
</dbReference>
<dbReference type="Proteomes" id="UP001056291">
    <property type="component" value="Chromosome"/>
</dbReference>
<name>A0ABY4VYX8_9PROT</name>
<feature type="transmembrane region" description="Helical" evidence="1">
    <location>
        <begin position="12"/>
        <end position="32"/>
    </location>
</feature>
<keyword evidence="1" id="KW-0472">Membrane</keyword>
<gene>
    <name evidence="3" type="ORF">NBZ79_11505</name>
</gene>
<evidence type="ECO:0000313" key="4">
    <source>
        <dbReference type="Proteomes" id="UP001056291"/>
    </source>
</evidence>
<dbReference type="PANTHER" id="PTHR22550">
    <property type="entry name" value="SPORE GERMINATION PROTEIN"/>
    <property type="match status" value="1"/>
</dbReference>
<evidence type="ECO:0000313" key="3">
    <source>
        <dbReference type="EMBL" id="USG59804.1"/>
    </source>
</evidence>
<accession>A0ABY4VYX8</accession>
<keyword evidence="4" id="KW-1185">Reference proteome</keyword>
<organism evidence="3 4">
    <name type="scientific">Sneathiella marina</name>
    <dbReference type="NCBI Taxonomy" id="2950108"/>
    <lineage>
        <taxon>Bacteria</taxon>
        <taxon>Pseudomonadati</taxon>
        <taxon>Pseudomonadota</taxon>
        <taxon>Alphaproteobacteria</taxon>
        <taxon>Sneathiellales</taxon>
        <taxon>Sneathiellaceae</taxon>
        <taxon>Sneathiella</taxon>
    </lineage>
</organism>
<dbReference type="EMBL" id="CP098747">
    <property type="protein sequence ID" value="USG59804.1"/>
    <property type="molecule type" value="Genomic_DNA"/>
</dbReference>
<proteinExistence type="predicted"/>
<dbReference type="PANTHER" id="PTHR22550:SF14">
    <property type="entry name" value="VWFA DOMAIN-CONTAINING PROTEIN"/>
    <property type="match status" value="1"/>
</dbReference>
<dbReference type="Pfam" id="PF13519">
    <property type="entry name" value="VWA_2"/>
    <property type="match status" value="1"/>
</dbReference>
<dbReference type="InterPro" id="IPR050768">
    <property type="entry name" value="UPF0353/GerABKA_families"/>
</dbReference>